<keyword evidence="1" id="KW-0732">Signal</keyword>
<reference evidence="2 3" key="1">
    <citation type="submission" date="2016-10" db="EMBL/GenBank/DDBJ databases">
        <authorList>
            <person name="de Groot N.N."/>
        </authorList>
    </citation>
    <scope>NUCLEOTIDE SEQUENCE [LARGE SCALE GENOMIC DNA]</scope>
    <source>
        <strain evidence="2 3">NE2</strain>
    </source>
</reference>
<dbReference type="STRING" id="1612308.SAMN05444581_12147"/>
<name>A0A1I4CHJ9_9HYPH</name>
<dbReference type="Gene3D" id="3.40.720.10">
    <property type="entry name" value="Alkaline Phosphatase, subunit A"/>
    <property type="match status" value="1"/>
</dbReference>
<dbReference type="PANTHER" id="PTHR10151:SF120">
    <property type="entry name" value="BIS(5'-ADENOSYL)-TRIPHOSPHATASE"/>
    <property type="match status" value="1"/>
</dbReference>
<dbReference type="PANTHER" id="PTHR10151">
    <property type="entry name" value="ECTONUCLEOTIDE PYROPHOSPHATASE/PHOSPHODIESTERASE"/>
    <property type="match status" value="1"/>
</dbReference>
<sequence>MMLRKMLIGLVTAASIGVSAQADDVRHVLLISVDGLHALDVTHYVESRPRSALAELSGHGVTYTNARTPANSDSFPGLLALVTGGSPVSHGIFYDVSYDRKLFDPTNTTCSGTPGNTIVFDESIDAYNGVISLNSIDPSKLPRGRNRSGECVAVYPHDAIRTNTIFEVVKKNGGATAWADKHPAYDLVNGPSGKGVDDLYTPEITNVGGFDATTSVDCTIANDQLKVNAILNEIKGLTHDGKPGARTPAVFGMNFQAVSVAQKLSADKGGCPSAKHVGQPGGYKDGLGTPTEVLAYGLEETDEALASMIKALKDQHLYESTLFIVSAKHGQSPINPEKVNKPGHFADLVAALPDAGSSTAAKAIADAGNCSAGACGFVQDDDIALIWLADQSKTNEVAAYLNTNAKALFIDEVLAGDELKLKFNDPAHDSRTPDIIVQPQYGTIYTTSKKKNAEHGGFSFGDANVALIVSNPRLREAVVKTPVATSQVAPTILRALEIDPNSLNSVQVEHTDILPGLWNGSDHH</sequence>
<dbReference type="GO" id="GO:0047429">
    <property type="term" value="F:nucleoside triphosphate diphosphatase activity"/>
    <property type="evidence" value="ECO:0007669"/>
    <property type="project" value="TreeGrafter"/>
</dbReference>
<dbReference type="Pfam" id="PF01663">
    <property type="entry name" value="Phosphodiest"/>
    <property type="match status" value="2"/>
</dbReference>
<gene>
    <name evidence="2" type="ORF">SAMN05444581_12147</name>
</gene>
<dbReference type="EMBL" id="FOSN01000021">
    <property type="protein sequence ID" value="SFK79586.1"/>
    <property type="molecule type" value="Genomic_DNA"/>
</dbReference>
<evidence type="ECO:0000256" key="1">
    <source>
        <dbReference type="SAM" id="SignalP"/>
    </source>
</evidence>
<evidence type="ECO:0000313" key="2">
    <source>
        <dbReference type="EMBL" id="SFK79586.1"/>
    </source>
</evidence>
<feature type="signal peptide" evidence="1">
    <location>
        <begin position="1"/>
        <end position="22"/>
    </location>
</feature>
<dbReference type="Proteomes" id="UP000198755">
    <property type="component" value="Unassembled WGS sequence"/>
</dbReference>
<keyword evidence="3" id="KW-1185">Reference proteome</keyword>
<dbReference type="GO" id="GO:0017111">
    <property type="term" value="F:ribonucleoside triphosphate phosphatase activity"/>
    <property type="evidence" value="ECO:0007669"/>
    <property type="project" value="TreeGrafter"/>
</dbReference>
<dbReference type="InterPro" id="IPR002591">
    <property type="entry name" value="Phosphodiest/P_Trfase"/>
</dbReference>
<dbReference type="GO" id="GO:0009141">
    <property type="term" value="P:nucleoside triphosphate metabolic process"/>
    <property type="evidence" value="ECO:0007669"/>
    <property type="project" value="TreeGrafter"/>
</dbReference>
<protein>
    <submittedName>
        <fullName evidence="2">Type I phosphodiesterase / nucleotide pyrophosphatase</fullName>
    </submittedName>
</protein>
<dbReference type="OrthoDB" id="8355658at2"/>
<feature type="chain" id="PRO_5011687626" evidence="1">
    <location>
        <begin position="23"/>
        <end position="524"/>
    </location>
</feature>
<proteinExistence type="predicted"/>
<accession>A0A1I4CHJ9</accession>
<dbReference type="SUPFAM" id="SSF53649">
    <property type="entry name" value="Alkaline phosphatase-like"/>
    <property type="match status" value="1"/>
</dbReference>
<evidence type="ECO:0000313" key="3">
    <source>
        <dbReference type="Proteomes" id="UP000198755"/>
    </source>
</evidence>
<dbReference type="RefSeq" id="WP_091686012.1">
    <property type="nucleotide sequence ID" value="NZ_FOSN01000021.1"/>
</dbReference>
<organism evidence="2 3">
    <name type="scientific">Methylocapsa palsarum</name>
    <dbReference type="NCBI Taxonomy" id="1612308"/>
    <lineage>
        <taxon>Bacteria</taxon>
        <taxon>Pseudomonadati</taxon>
        <taxon>Pseudomonadota</taxon>
        <taxon>Alphaproteobacteria</taxon>
        <taxon>Hyphomicrobiales</taxon>
        <taxon>Beijerinckiaceae</taxon>
        <taxon>Methylocapsa</taxon>
    </lineage>
</organism>
<dbReference type="InterPro" id="IPR017850">
    <property type="entry name" value="Alkaline_phosphatase_core_sf"/>
</dbReference>
<dbReference type="AlphaFoldDB" id="A0A1I4CHJ9"/>